<reference evidence="2" key="1">
    <citation type="submission" date="2021-02" db="EMBL/GenBank/DDBJ databases">
        <authorList>
            <person name="Nowell W R."/>
        </authorList>
    </citation>
    <scope>NUCLEOTIDE SEQUENCE</scope>
</reference>
<organism evidence="2 3">
    <name type="scientific">Rotaria socialis</name>
    <dbReference type="NCBI Taxonomy" id="392032"/>
    <lineage>
        <taxon>Eukaryota</taxon>
        <taxon>Metazoa</taxon>
        <taxon>Spiralia</taxon>
        <taxon>Gnathifera</taxon>
        <taxon>Rotifera</taxon>
        <taxon>Eurotatoria</taxon>
        <taxon>Bdelloidea</taxon>
        <taxon>Philodinida</taxon>
        <taxon>Philodinidae</taxon>
        <taxon>Rotaria</taxon>
    </lineage>
</organism>
<dbReference type="PANTHER" id="PTHR45867">
    <property type="entry name" value="PURPLE ACID PHOSPHATASE"/>
    <property type="match status" value="1"/>
</dbReference>
<gene>
    <name evidence="2" type="ORF">UJA718_LOCUS39049</name>
</gene>
<proteinExistence type="predicted"/>
<keyword evidence="3" id="KW-1185">Reference proteome</keyword>
<feature type="domain" description="Purple acid phosphatase C-terminal" evidence="1">
    <location>
        <begin position="54"/>
        <end position="115"/>
    </location>
</feature>
<sequence length="146" mass="17178">MPYIHTFGLEKLFYDYGVDLELWAHEHSYERLWPIYNWTVYEGSWNEPYTNPGAPTHVISGSAGCYSKHNPFLNQTQLYSAFRSDDYGYSRMKIINSTHLYMEQVSDDQGGKVIDNFTLIREKHEPYSNHKHKGISIEYKSIGYHN</sequence>
<evidence type="ECO:0000259" key="1">
    <source>
        <dbReference type="Pfam" id="PF14008"/>
    </source>
</evidence>
<dbReference type="Pfam" id="PF14008">
    <property type="entry name" value="Metallophos_C"/>
    <property type="match status" value="1"/>
</dbReference>
<dbReference type="Proteomes" id="UP000663873">
    <property type="component" value="Unassembled WGS sequence"/>
</dbReference>
<dbReference type="InterPro" id="IPR025733">
    <property type="entry name" value="PAPs_C"/>
</dbReference>
<dbReference type="InterPro" id="IPR029052">
    <property type="entry name" value="Metallo-depent_PP-like"/>
</dbReference>
<dbReference type="AlphaFoldDB" id="A0A821LMN9"/>
<comment type="caution">
    <text evidence="2">The sequence shown here is derived from an EMBL/GenBank/DDBJ whole genome shotgun (WGS) entry which is preliminary data.</text>
</comment>
<name>A0A821LMN9_9BILA</name>
<dbReference type="PANTHER" id="PTHR45867:SF3">
    <property type="entry name" value="ACID PHOSPHATASE TYPE 7"/>
    <property type="match status" value="1"/>
</dbReference>
<evidence type="ECO:0000313" key="3">
    <source>
        <dbReference type="Proteomes" id="UP000663873"/>
    </source>
</evidence>
<evidence type="ECO:0000313" key="2">
    <source>
        <dbReference type="EMBL" id="CAF4753351.1"/>
    </source>
</evidence>
<accession>A0A821LMN9</accession>
<dbReference type="SUPFAM" id="SSF56300">
    <property type="entry name" value="Metallo-dependent phosphatases"/>
    <property type="match status" value="1"/>
</dbReference>
<dbReference type="Gene3D" id="3.60.21.10">
    <property type="match status" value="1"/>
</dbReference>
<dbReference type="EMBL" id="CAJOBP010040821">
    <property type="protein sequence ID" value="CAF4753351.1"/>
    <property type="molecule type" value="Genomic_DNA"/>
</dbReference>
<protein>
    <recommendedName>
        <fullName evidence="1">Purple acid phosphatase C-terminal domain-containing protein</fullName>
    </recommendedName>
</protein>